<dbReference type="Proteomes" id="UP000018198">
    <property type="component" value="Unassembled WGS sequence"/>
</dbReference>
<reference evidence="1 2" key="1">
    <citation type="submission" date="2013-01" db="EMBL/GenBank/DDBJ databases">
        <authorList>
            <person name="Bench S."/>
        </authorList>
    </citation>
    <scope>NUCLEOTIDE SEQUENCE [LARGE SCALE GENOMIC DNA]</scope>
    <source>
        <strain evidence="1 2">WH 0401</strain>
    </source>
</reference>
<accession>T2J9C2</accession>
<evidence type="ECO:0000313" key="1">
    <source>
        <dbReference type="EMBL" id="CCQ61654.1"/>
    </source>
</evidence>
<dbReference type="EMBL" id="CAQM01000366">
    <property type="protein sequence ID" value="CCQ61654.1"/>
    <property type="molecule type" value="Genomic_DNA"/>
</dbReference>
<evidence type="ECO:0000313" key="2">
    <source>
        <dbReference type="Proteomes" id="UP000018198"/>
    </source>
</evidence>
<gene>
    <name evidence="1" type="ORF">CWATWH0401_2681</name>
</gene>
<reference evidence="1 2" key="2">
    <citation type="submission" date="2013-09" db="EMBL/GenBank/DDBJ databases">
        <title>Whole genome comparison of six Crocosphaera watsonii strains with differing phenotypes.</title>
        <authorList>
            <person name="Bench S.R."/>
            <person name="Heller P."/>
            <person name="Frank I."/>
            <person name="Arciniega M."/>
            <person name="Shilova I.N."/>
            <person name="Zehr J.P."/>
        </authorList>
    </citation>
    <scope>NUCLEOTIDE SEQUENCE [LARGE SCALE GENOMIC DNA]</scope>
    <source>
        <strain evidence="1 2">WH 0401</strain>
    </source>
</reference>
<sequence>MLFLQFGEIKKKKIINYEKILFLQGYNGDNYLYFLKEFKITNTIIK</sequence>
<name>T2J9C2_CROWT</name>
<proteinExistence type="predicted"/>
<dbReference type="AlphaFoldDB" id="T2J9C2"/>
<comment type="caution">
    <text evidence="1">The sequence shown here is derived from an EMBL/GenBank/DDBJ whole genome shotgun (WGS) entry which is preliminary data.</text>
</comment>
<protein>
    <submittedName>
        <fullName evidence="1">Uncharacterized protein</fullName>
    </submittedName>
</protein>
<organism evidence="1 2">
    <name type="scientific">Crocosphaera watsonii WH 0401</name>
    <dbReference type="NCBI Taxonomy" id="555881"/>
    <lineage>
        <taxon>Bacteria</taxon>
        <taxon>Bacillati</taxon>
        <taxon>Cyanobacteriota</taxon>
        <taxon>Cyanophyceae</taxon>
        <taxon>Oscillatoriophycideae</taxon>
        <taxon>Chroococcales</taxon>
        <taxon>Aphanothecaceae</taxon>
        <taxon>Crocosphaera</taxon>
    </lineage>
</organism>